<dbReference type="InterPro" id="IPR007219">
    <property type="entry name" value="XnlR_reg_dom"/>
</dbReference>
<keyword evidence="1" id="KW-0805">Transcription regulation</keyword>
<evidence type="ECO:0000256" key="2">
    <source>
        <dbReference type="ARBA" id="ARBA00023163"/>
    </source>
</evidence>
<dbReference type="InterPro" id="IPR051127">
    <property type="entry name" value="Fungal_SecMet_Regulators"/>
</dbReference>
<dbReference type="PANTHER" id="PTHR47424:SF6">
    <property type="entry name" value="PROLINE UTILIZATION TRANS-ACTIVATOR"/>
    <property type="match status" value="1"/>
</dbReference>
<evidence type="ECO:0000256" key="3">
    <source>
        <dbReference type="ARBA" id="ARBA00023242"/>
    </source>
</evidence>
<reference evidence="5" key="1">
    <citation type="submission" date="2019-04" db="EMBL/GenBank/DDBJ databases">
        <title>Sequencing of skin fungus with MAO and IRED activity.</title>
        <authorList>
            <person name="Marsaioli A.J."/>
            <person name="Bonatto J.M.C."/>
            <person name="Reis Junior O."/>
        </authorList>
    </citation>
    <scope>NUCLEOTIDE SEQUENCE</scope>
    <source>
        <strain evidence="5">28M1</strain>
    </source>
</reference>
<dbReference type="GO" id="GO:0008270">
    <property type="term" value="F:zinc ion binding"/>
    <property type="evidence" value="ECO:0007669"/>
    <property type="project" value="InterPro"/>
</dbReference>
<proteinExistence type="predicted"/>
<evidence type="ECO:0000313" key="6">
    <source>
        <dbReference type="Proteomes" id="UP000758155"/>
    </source>
</evidence>
<dbReference type="AlphaFoldDB" id="A0A9P5C4N2"/>
<dbReference type="Proteomes" id="UP000758155">
    <property type="component" value="Unassembled WGS sequence"/>
</dbReference>
<dbReference type="GO" id="GO:0006351">
    <property type="term" value="P:DNA-templated transcription"/>
    <property type="evidence" value="ECO:0007669"/>
    <property type="project" value="InterPro"/>
</dbReference>
<evidence type="ECO:0000313" key="5">
    <source>
        <dbReference type="EMBL" id="KAF3046886.1"/>
    </source>
</evidence>
<evidence type="ECO:0000256" key="1">
    <source>
        <dbReference type="ARBA" id="ARBA00023015"/>
    </source>
</evidence>
<dbReference type="GO" id="GO:0003677">
    <property type="term" value="F:DNA binding"/>
    <property type="evidence" value="ECO:0007669"/>
    <property type="project" value="InterPro"/>
</dbReference>
<protein>
    <recommendedName>
        <fullName evidence="4">Xylanolytic transcriptional activator regulatory domain-containing protein</fullName>
    </recommendedName>
</protein>
<keyword evidence="3" id="KW-0539">Nucleus</keyword>
<dbReference type="OrthoDB" id="3266505at2759"/>
<keyword evidence="6" id="KW-1185">Reference proteome</keyword>
<sequence length="463" mass="51711">MGNISRIFYQQARNLIPDIIELNSIRTVQATFVIGVYLLPASAISSSYVYLGLALRKALAIDLHLEPEEASISDTEKELRRRLWWAVYSLERCTTVKLNRPRSVDTVIITANLPSPLPALDAQQAFNNIDHQLANAQLMMILDRIEGHNTAQIPSKGVEAALKQWKRSLPPTLKLELIHPRTSSYRATFHLYLNYYFARIAMGKVSIVARVRTYLKARFGGGDQHVFEEHSHYLAEACIKAAKKILRLYEDVRRTGNLTRFSFTDFQGCSVATSLVLLAGILERDSDYERHVNFGLDSLRKMAEGNSTATAGLKFVEALQSIAEEAVRKLYQHGVTAINTTATQGFRRTSDYNTWADWLTRQPRQANIMTRSGTQTPLELGETSMISNGESGMDFATWDGAAALQQLSSVPSLIPPSGILQHELDSASADMLDPAMFTTDYSEDPMFLMGLTGFDMMGFGLQN</sequence>
<feature type="domain" description="Xylanolytic transcriptional activator regulatory" evidence="4">
    <location>
        <begin position="47"/>
        <end position="120"/>
    </location>
</feature>
<name>A0A9P5C4N2_9PLEO</name>
<dbReference type="SMART" id="SM00906">
    <property type="entry name" value="Fungal_trans"/>
    <property type="match status" value="1"/>
</dbReference>
<dbReference type="Pfam" id="PF04082">
    <property type="entry name" value="Fungal_trans"/>
    <property type="match status" value="1"/>
</dbReference>
<dbReference type="EMBL" id="SWKV01000003">
    <property type="protein sequence ID" value="KAF3046886.1"/>
    <property type="molecule type" value="Genomic_DNA"/>
</dbReference>
<keyword evidence="2" id="KW-0804">Transcription</keyword>
<gene>
    <name evidence="5" type="ORF">E8E12_005440</name>
</gene>
<comment type="caution">
    <text evidence="5">The sequence shown here is derived from an EMBL/GenBank/DDBJ whole genome shotgun (WGS) entry which is preliminary data.</text>
</comment>
<dbReference type="CDD" id="cd12148">
    <property type="entry name" value="fungal_TF_MHR"/>
    <property type="match status" value="1"/>
</dbReference>
<organism evidence="5 6">
    <name type="scientific">Didymella heteroderae</name>
    <dbReference type="NCBI Taxonomy" id="1769908"/>
    <lineage>
        <taxon>Eukaryota</taxon>
        <taxon>Fungi</taxon>
        <taxon>Dikarya</taxon>
        <taxon>Ascomycota</taxon>
        <taxon>Pezizomycotina</taxon>
        <taxon>Dothideomycetes</taxon>
        <taxon>Pleosporomycetidae</taxon>
        <taxon>Pleosporales</taxon>
        <taxon>Pleosporineae</taxon>
        <taxon>Didymellaceae</taxon>
        <taxon>Didymella</taxon>
    </lineage>
</organism>
<evidence type="ECO:0000259" key="4">
    <source>
        <dbReference type="SMART" id="SM00906"/>
    </source>
</evidence>
<dbReference type="PANTHER" id="PTHR47424">
    <property type="entry name" value="REGULATORY PROTEIN GAL4"/>
    <property type="match status" value="1"/>
</dbReference>
<accession>A0A9P5C4N2</accession>